<keyword evidence="1" id="KW-1133">Transmembrane helix</keyword>
<dbReference type="InterPro" id="IPR032816">
    <property type="entry name" value="VTT_dom"/>
</dbReference>
<feature type="domain" description="VTT" evidence="2">
    <location>
        <begin position="38"/>
        <end position="136"/>
    </location>
</feature>
<organism evidence="3 4">
    <name type="scientific">Spongiibacter thalassae</name>
    <dbReference type="NCBI Taxonomy" id="2721624"/>
    <lineage>
        <taxon>Bacteria</taxon>
        <taxon>Pseudomonadati</taxon>
        <taxon>Pseudomonadota</taxon>
        <taxon>Gammaproteobacteria</taxon>
        <taxon>Cellvibrionales</taxon>
        <taxon>Spongiibacteraceae</taxon>
        <taxon>Spongiibacter</taxon>
    </lineage>
</organism>
<evidence type="ECO:0000256" key="1">
    <source>
        <dbReference type="SAM" id="Phobius"/>
    </source>
</evidence>
<feature type="transmembrane region" description="Helical" evidence="1">
    <location>
        <begin position="7"/>
        <end position="25"/>
    </location>
</feature>
<keyword evidence="4" id="KW-1185">Reference proteome</keyword>
<dbReference type="PANTHER" id="PTHR42709">
    <property type="entry name" value="ALKALINE PHOSPHATASE LIKE PROTEIN"/>
    <property type="match status" value="1"/>
</dbReference>
<reference evidence="3 4" key="1">
    <citation type="submission" date="2020-04" db="EMBL/GenBank/DDBJ databases">
        <authorList>
            <person name="Yoon J."/>
        </authorList>
    </citation>
    <scope>NUCLEOTIDE SEQUENCE [LARGE SCALE GENOMIC DNA]</scope>
    <source>
        <strain evidence="3 4">KMU-166</strain>
    </source>
</reference>
<dbReference type="Pfam" id="PF09335">
    <property type="entry name" value="VTT_dom"/>
    <property type="match status" value="1"/>
</dbReference>
<feature type="transmembrane region" description="Helical" evidence="1">
    <location>
        <begin position="40"/>
        <end position="62"/>
    </location>
</feature>
<evidence type="ECO:0000259" key="2">
    <source>
        <dbReference type="Pfam" id="PF09335"/>
    </source>
</evidence>
<keyword evidence="1" id="KW-0472">Membrane</keyword>
<evidence type="ECO:0000313" key="3">
    <source>
        <dbReference type="EMBL" id="NKI17579.1"/>
    </source>
</evidence>
<name>A0ABX1GEG1_9GAMM</name>
<dbReference type="RefSeq" id="WP_168450134.1">
    <property type="nucleotide sequence ID" value="NZ_JAAWWK010000003.1"/>
</dbReference>
<evidence type="ECO:0000313" key="4">
    <source>
        <dbReference type="Proteomes" id="UP000765845"/>
    </source>
</evidence>
<proteinExistence type="predicted"/>
<keyword evidence="1" id="KW-0812">Transmembrane</keyword>
<dbReference type="InterPro" id="IPR051311">
    <property type="entry name" value="DedA_domain"/>
</dbReference>
<protein>
    <submittedName>
        <fullName evidence="3">DedA family protein</fullName>
    </submittedName>
</protein>
<dbReference type="PANTHER" id="PTHR42709:SF4">
    <property type="entry name" value="INNER MEMBRANE PROTEIN YQAA"/>
    <property type="match status" value="1"/>
</dbReference>
<comment type="caution">
    <text evidence="3">The sequence shown here is derived from an EMBL/GenBank/DDBJ whole genome shotgun (WGS) entry which is preliminary data.</text>
</comment>
<gene>
    <name evidence="3" type="ORF">HCU74_09125</name>
</gene>
<dbReference type="EMBL" id="JAAWWK010000003">
    <property type="protein sequence ID" value="NKI17579.1"/>
    <property type="molecule type" value="Genomic_DNA"/>
</dbReference>
<dbReference type="Proteomes" id="UP000765845">
    <property type="component" value="Unassembled WGS sequence"/>
</dbReference>
<accession>A0ABX1GEG1</accession>
<sequence length="143" mass="15822">MTPLGDYILLFFASFGAATLLPFYSEILLVSQLQAGLPPLWLWAFASAGNTLGAGVNWLIGLKLSHYADRRWFPARPKDLERAQGWFGRYGKWTLLMSWLPLGGDALTVVGGIMRIPLLTFFVLVALGKGVRYAMLILGYNAL</sequence>